<feature type="compositionally biased region" description="Polar residues" evidence="1">
    <location>
        <begin position="39"/>
        <end position="66"/>
    </location>
</feature>
<protein>
    <submittedName>
        <fullName evidence="2">Uncharacterized protein</fullName>
    </submittedName>
</protein>
<dbReference type="EMBL" id="DS268506">
    <property type="protein sequence ID" value="EFP13496.1"/>
    <property type="molecule type" value="Genomic_DNA"/>
</dbReference>
<gene>
    <name evidence="2" type="ORF">CRE_10437</name>
</gene>
<name>E3N0V9_CAERE</name>
<evidence type="ECO:0000256" key="1">
    <source>
        <dbReference type="SAM" id="MobiDB-lite"/>
    </source>
</evidence>
<feature type="region of interest" description="Disordered" evidence="1">
    <location>
        <begin position="1"/>
        <end position="93"/>
    </location>
</feature>
<dbReference type="InParanoid" id="E3N0V9"/>
<evidence type="ECO:0000313" key="3">
    <source>
        <dbReference type="Proteomes" id="UP000008281"/>
    </source>
</evidence>
<keyword evidence="3" id="KW-1185">Reference proteome</keyword>
<proteinExistence type="predicted"/>
<feature type="compositionally biased region" description="Basic and acidic residues" evidence="1">
    <location>
        <begin position="14"/>
        <end position="38"/>
    </location>
</feature>
<dbReference type="AlphaFoldDB" id="E3N0V9"/>
<reference evidence="2" key="1">
    <citation type="submission" date="2007-07" db="EMBL/GenBank/DDBJ databases">
        <title>PCAP assembly of the Caenorhabditis remanei genome.</title>
        <authorList>
            <consortium name="The Caenorhabditis remanei Sequencing Consortium"/>
            <person name="Wilson R.K."/>
        </authorList>
    </citation>
    <scope>NUCLEOTIDE SEQUENCE [LARGE SCALE GENOMIC DNA]</scope>
    <source>
        <strain evidence="2">PB4641</strain>
    </source>
</reference>
<organism evidence="3">
    <name type="scientific">Caenorhabditis remanei</name>
    <name type="common">Caenorhabditis vulgaris</name>
    <dbReference type="NCBI Taxonomy" id="31234"/>
    <lineage>
        <taxon>Eukaryota</taxon>
        <taxon>Metazoa</taxon>
        <taxon>Ecdysozoa</taxon>
        <taxon>Nematoda</taxon>
        <taxon>Chromadorea</taxon>
        <taxon>Rhabditida</taxon>
        <taxon>Rhabditina</taxon>
        <taxon>Rhabditomorpha</taxon>
        <taxon>Rhabditoidea</taxon>
        <taxon>Rhabditidae</taxon>
        <taxon>Peloderinae</taxon>
        <taxon>Caenorhabditis</taxon>
    </lineage>
</organism>
<feature type="compositionally biased region" description="Low complexity" evidence="1">
    <location>
        <begin position="79"/>
        <end position="92"/>
    </location>
</feature>
<dbReference type="HOGENOM" id="CLU_2028861_0_0_1"/>
<sequence>MRHHHNQQFIGHQEGQKGVKSDHDRKDSDATTVSEHHNSSSSADNYTRRNINHFKSSSLRQSTSCQGARKNHPRSIQDSSTASTRPSATTEAPQTPFFTLKLIYQIQIPANLFPAHSSPSSL</sequence>
<accession>E3N0V9</accession>
<dbReference type="Proteomes" id="UP000008281">
    <property type="component" value="Unassembled WGS sequence"/>
</dbReference>
<evidence type="ECO:0000313" key="2">
    <source>
        <dbReference type="EMBL" id="EFP13496.1"/>
    </source>
</evidence>